<dbReference type="InterPro" id="IPR051925">
    <property type="entry name" value="RNA-binding_domain"/>
</dbReference>
<protein>
    <submittedName>
        <fullName evidence="4">RNA-binding protein</fullName>
    </submittedName>
</protein>
<dbReference type="InterPro" id="IPR001890">
    <property type="entry name" value="RNA-binding_CRM"/>
</dbReference>
<accession>A0A1U7NPE7</accession>
<dbReference type="AlphaFoldDB" id="A0A1U7NPE7"/>
<dbReference type="RefSeq" id="WP_076340795.1">
    <property type="nucleotide sequence ID" value="NZ_CAJTMI010000010.1"/>
</dbReference>
<dbReference type="SUPFAM" id="SSF75471">
    <property type="entry name" value="YhbY-like"/>
    <property type="match status" value="1"/>
</dbReference>
<keyword evidence="1 2" id="KW-0694">RNA-binding</keyword>
<evidence type="ECO:0000256" key="2">
    <source>
        <dbReference type="PROSITE-ProRule" id="PRU00626"/>
    </source>
</evidence>
<proteinExistence type="predicted"/>
<organism evidence="4 5">
    <name type="scientific">Dubosiella newyorkensis</name>
    <dbReference type="NCBI Taxonomy" id="1862672"/>
    <lineage>
        <taxon>Bacteria</taxon>
        <taxon>Bacillati</taxon>
        <taxon>Bacillota</taxon>
        <taxon>Erysipelotrichia</taxon>
        <taxon>Erysipelotrichales</taxon>
        <taxon>Erysipelotrichaceae</taxon>
        <taxon>Dubosiella</taxon>
    </lineage>
</organism>
<dbReference type="SMART" id="SM01103">
    <property type="entry name" value="CRS1_YhbY"/>
    <property type="match status" value="1"/>
</dbReference>
<evidence type="ECO:0000313" key="5">
    <source>
        <dbReference type="Proteomes" id="UP000186705"/>
    </source>
</evidence>
<evidence type="ECO:0000313" key="4">
    <source>
        <dbReference type="EMBL" id="OLU47514.1"/>
    </source>
</evidence>
<evidence type="ECO:0000256" key="1">
    <source>
        <dbReference type="ARBA" id="ARBA00022884"/>
    </source>
</evidence>
<gene>
    <name evidence="4" type="ORF">BO225_02940</name>
</gene>
<dbReference type="Pfam" id="PF01985">
    <property type="entry name" value="CRS1_YhbY"/>
    <property type="match status" value="1"/>
</dbReference>
<dbReference type="PANTHER" id="PTHR40065">
    <property type="entry name" value="RNA-BINDING PROTEIN YHBY"/>
    <property type="match status" value="1"/>
</dbReference>
<dbReference type="PANTHER" id="PTHR40065:SF3">
    <property type="entry name" value="RNA-BINDING PROTEIN YHBY"/>
    <property type="match status" value="1"/>
</dbReference>
<keyword evidence="5" id="KW-1185">Reference proteome</keyword>
<comment type="caution">
    <text evidence="4">The sequence shown here is derived from an EMBL/GenBank/DDBJ whole genome shotgun (WGS) entry which is preliminary data.</text>
</comment>
<name>A0A1U7NPE7_9FIRM</name>
<dbReference type="InterPro" id="IPR035920">
    <property type="entry name" value="YhbY-like_sf"/>
</dbReference>
<dbReference type="Proteomes" id="UP000186705">
    <property type="component" value="Unassembled WGS sequence"/>
</dbReference>
<reference evidence="4 5" key="1">
    <citation type="submission" date="2016-11" db="EMBL/GenBank/DDBJ databases">
        <title>Description of two novel members of the family Erysipelotrichaceae: Ileibacterium lipovorans gen. nov., sp. nov. and Dubosiella newyorkensis, gen. nov., sp. nov.</title>
        <authorList>
            <person name="Cox L.M."/>
            <person name="Sohn J."/>
            <person name="Tyrrell K.L."/>
            <person name="Citron D.M."/>
            <person name="Lawson P.A."/>
            <person name="Patel N.B."/>
            <person name="Iizumi T."/>
            <person name="Perez-Perez G.I."/>
            <person name="Goldstein E.J."/>
            <person name="Blaser M.J."/>
        </authorList>
    </citation>
    <scope>NUCLEOTIDE SEQUENCE [LARGE SCALE GENOMIC DNA]</scope>
    <source>
        <strain evidence="4 5">NYU-BL-A4</strain>
    </source>
</reference>
<dbReference type="STRING" id="1862672.BO225_02940"/>
<dbReference type="OrthoDB" id="9797519at2"/>
<feature type="domain" description="CRM" evidence="3">
    <location>
        <begin position="1"/>
        <end position="96"/>
    </location>
</feature>
<dbReference type="GeneID" id="78274904"/>
<dbReference type="GO" id="GO:0003723">
    <property type="term" value="F:RNA binding"/>
    <property type="evidence" value="ECO:0007669"/>
    <property type="project" value="UniProtKB-UniRule"/>
</dbReference>
<dbReference type="PROSITE" id="PS51295">
    <property type="entry name" value="CRM"/>
    <property type="match status" value="1"/>
</dbReference>
<dbReference type="EMBL" id="MPKA01000047">
    <property type="protein sequence ID" value="OLU47514.1"/>
    <property type="molecule type" value="Genomic_DNA"/>
</dbReference>
<sequence length="96" mass="10686">MLSNQDKKYLRTKAHDLQALIQIGKTGLSANLYQTLDDALEAHELVKVSLLKTTPIDVREAAIECAAATHAQVVHIVGRTFILYRRSKENKMGLKA</sequence>
<evidence type="ECO:0000259" key="3">
    <source>
        <dbReference type="PROSITE" id="PS51295"/>
    </source>
</evidence>
<dbReference type="Gene3D" id="3.30.110.60">
    <property type="entry name" value="YhbY-like"/>
    <property type="match status" value="1"/>
</dbReference>